<evidence type="ECO:0000256" key="4">
    <source>
        <dbReference type="ARBA" id="ARBA00022490"/>
    </source>
</evidence>
<comment type="catalytic activity">
    <reaction evidence="1 9">
        <text>[protein]-peptidylproline (omega=180) = [protein]-peptidylproline (omega=0)</text>
        <dbReference type="Rhea" id="RHEA:16237"/>
        <dbReference type="Rhea" id="RHEA-COMP:10747"/>
        <dbReference type="Rhea" id="RHEA-COMP:10748"/>
        <dbReference type="ChEBI" id="CHEBI:83833"/>
        <dbReference type="ChEBI" id="CHEBI:83834"/>
        <dbReference type="EC" id="5.2.1.8"/>
    </reaction>
</comment>
<dbReference type="InterPro" id="IPR046357">
    <property type="entry name" value="PPIase_dom_sf"/>
</dbReference>
<keyword evidence="12" id="KW-1185">Reference proteome</keyword>
<gene>
    <name evidence="11" type="ORF">LIN78_00235</name>
</gene>
<feature type="domain" description="PPIase FKBP-type" evidence="10">
    <location>
        <begin position="6"/>
        <end position="93"/>
    </location>
</feature>
<evidence type="ECO:0000256" key="6">
    <source>
        <dbReference type="ARBA" id="ARBA00023186"/>
    </source>
</evidence>
<evidence type="ECO:0000256" key="8">
    <source>
        <dbReference type="ARBA" id="ARBA00037071"/>
    </source>
</evidence>
<evidence type="ECO:0000256" key="1">
    <source>
        <dbReference type="ARBA" id="ARBA00000971"/>
    </source>
</evidence>
<reference evidence="11" key="1">
    <citation type="submission" date="2021-10" db="EMBL/GenBank/DDBJ databases">
        <title>The complete genome sequence of Leeia sp. TBRC 13508.</title>
        <authorList>
            <person name="Charoenyingcharoen P."/>
            <person name="Yukphan P."/>
        </authorList>
    </citation>
    <scope>NUCLEOTIDE SEQUENCE</scope>
    <source>
        <strain evidence="11">TBRC 13508</strain>
    </source>
</reference>
<comment type="similarity">
    <text evidence="3">Belongs to the FKBP-type PPIase family.</text>
</comment>
<evidence type="ECO:0000313" key="12">
    <source>
        <dbReference type="Proteomes" id="UP001165395"/>
    </source>
</evidence>
<dbReference type="Proteomes" id="UP001165395">
    <property type="component" value="Unassembled WGS sequence"/>
</dbReference>
<evidence type="ECO:0000256" key="9">
    <source>
        <dbReference type="PROSITE-ProRule" id="PRU00277"/>
    </source>
</evidence>
<dbReference type="GO" id="GO:0016853">
    <property type="term" value="F:isomerase activity"/>
    <property type="evidence" value="ECO:0007669"/>
    <property type="project" value="UniProtKB-KW"/>
</dbReference>
<dbReference type="EC" id="5.2.1.8" evidence="9"/>
<evidence type="ECO:0000256" key="7">
    <source>
        <dbReference type="ARBA" id="ARBA00023235"/>
    </source>
</evidence>
<evidence type="ECO:0000256" key="5">
    <source>
        <dbReference type="ARBA" id="ARBA00023110"/>
    </source>
</evidence>
<keyword evidence="7 9" id="KW-0413">Isomerase</keyword>
<keyword evidence="5 9" id="KW-0697">Rotamase</keyword>
<dbReference type="EMBL" id="JAJBZT010000001">
    <property type="protein sequence ID" value="MCB6181982.1"/>
    <property type="molecule type" value="Genomic_DNA"/>
</dbReference>
<protein>
    <recommendedName>
        <fullName evidence="9">peptidylprolyl isomerase</fullName>
        <ecNumber evidence="9">5.2.1.8</ecNumber>
    </recommendedName>
</protein>
<accession>A0ABS8D1B6</accession>
<dbReference type="PANTHER" id="PTHR47861">
    <property type="entry name" value="FKBP-TYPE PEPTIDYL-PROLYL CIS-TRANS ISOMERASE SLYD"/>
    <property type="match status" value="1"/>
</dbReference>
<evidence type="ECO:0000313" key="11">
    <source>
        <dbReference type="EMBL" id="MCB6181982.1"/>
    </source>
</evidence>
<keyword evidence="6" id="KW-0143">Chaperone</keyword>
<dbReference type="InterPro" id="IPR001179">
    <property type="entry name" value="PPIase_FKBP_dom"/>
</dbReference>
<organism evidence="11 12">
    <name type="scientific">Leeia speluncae</name>
    <dbReference type="NCBI Taxonomy" id="2884804"/>
    <lineage>
        <taxon>Bacteria</taxon>
        <taxon>Pseudomonadati</taxon>
        <taxon>Pseudomonadota</taxon>
        <taxon>Betaproteobacteria</taxon>
        <taxon>Neisseriales</taxon>
        <taxon>Leeiaceae</taxon>
        <taxon>Leeia</taxon>
    </lineage>
</organism>
<sequence>MQIKKDSVVSLSYEMFDAQDELLDASETPMVYLHGGYDGIFPQVEEALHGKTVGDDIDVTMVPEFAFGEYDETLIRREPADLFPEDIEVGMMFEADDDETGELMVFTVVSIENKQVVLDGNHPLAGKTLRFKAKVVEVRDATKDELEHGHAHDPNHDHHH</sequence>
<dbReference type="Gene3D" id="3.10.50.40">
    <property type="match status" value="1"/>
</dbReference>
<comment type="caution">
    <text evidence="11">The sequence shown here is derived from an EMBL/GenBank/DDBJ whole genome shotgun (WGS) entry which is preliminary data.</text>
</comment>
<name>A0ABS8D1B6_9NEIS</name>
<comment type="subcellular location">
    <subcellularLocation>
        <location evidence="2">Cytoplasm</location>
    </subcellularLocation>
</comment>
<dbReference type="RefSeq" id="WP_227177329.1">
    <property type="nucleotide sequence ID" value="NZ_JAJBZT010000001.1"/>
</dbReference>
<dbReference type="PANTHER" id="PTHR47861:SF3">
    <property type="entry name" value="FKBP-TYPE PEPTIDYL-PROLYL CIS-TRANS ISOMERASE SLYD"/>
    <property type="match status" value="1"/>
</dbReference>
<evidence type="ECO:0000256" key="3">
    <source>
        <dbReference type="ARBA" id="ARBA00006577"/>
    </source>
</evidence>
<evidence type="ECO:0000256" key="2">
    <source>
        <dbReference type="ARBA" id="ARBA00004496"/>
    </source>
</evidence>
<dbReference type="PROSITE" id="PS50059">
    <property type="entry name" value="FKBP_PPIASE"/>
    <property type="match status" value="1"/>
</dbReference>
<evidence type="ECO:0000259" key="10">
    <source>
        <dbReference type="PROSITE" id="PS50059"/>
    </source>
</evidence>
<proteinExistence type="inferred from homology"/>
<keyword evidence="4" id="KW-0963">Cytoplasm</keyword>
<dbReference type="SUPFAM" id="SSF54534">
    <property type="entry name" value="FKBP-like"/>
    <property type="match status" value="1"/>
</dbReference>
<comment type="function">
    <text evidence="8">Also involved in hydrogenase metallocenter assembly, probably by participating in the nickel insertion step. This function in hydrogenase biosynthesis requires chaperone activity and the presence of the metal-binding domain, but not PPIase activity.</text>
</comment>